<evidence type="ECO:0000313" key="2">
    <source>
        <dbReference type="EMBL" id="SMC16801.1"/>
    </source>
</evidence>
<proteinExistence type="predicted"/>
<dbReference type="PANTHER" id="PTHR43808:SF8">
    <property type="entry name" value="PEPTIDASE M20 DIMERISATION DOMAIN-CONTAINING PROTEIN"/>
    <property type="match status" value="1"/>
</dbReference>
<dbReference type="InterPro" id="IPR050072">
    <property type="entry name" value="Peptidase_M20A"/>
</dbReference>
<dbReference type="EMBL" id="FWXH01000002">
    <property type="protein sequence ID" value="SMC16801.1"/>
    <property type="molecule type" value="Genomic_DNA"/>
</dbReference>
<name>A0A1W1X089_9CLOT</name>
<accession>A0A1W1X089</accession>
<dbReference type="PANTHER" id="PTHR43808">
    <property type="entry name" value="ACETYLORNITHINE DEACETYLASE"/>
    <property type="match status" value="1"/>
</dbReference>
<dbReference type="Gene3D" id="3.40.630.10">
    <property type="entry name" value="Zn peptidases"/>
    <property type="match status" value="1"/>
</dbReference>
<keyword evidence="1" id="KW-0862">Zinc</keyword>
<dbReference type="AlphaFoldDB" id="A0A1W1X089"/>
<sequence>MDVVNIGNKSEWSHNPFDMYEEDGKLYGRGTSDMKSGLAALVIAMIELKE</sequence>
<dbReference type="Proteomes" id="UP000192468">
    <property type="component" value="Unassembled WGS sequence"/>
</dbReference>
<dbReference type="SUPFAM" id="SSF53187">
    <property type="entry name" value="Zn-dependent exopeptidases"/>
    <property type="match status" value="1"/>
</dbReference>
<dbReference type="GO" id="GO:0016787">
    <property type="term" value="F:hydrolase activity"/>
    <property type="evidence" value="ECO:0007669"/>
    <property type="project" value="InterPro"/>
</dbReference>
<reference evidence="2 3" key="1">
    <citation type="submission" date="2017-04" db="EMBL/GenBank/DDBJ databases">
        <authorList>
            <person name="Afonso C.L."/>
            <person name="Miller P.J."/>
            <person name="Scott M.A."/>
            <person name="Spackman E."/>
            <person name="Goraichik I."/>
            <person name="Dimitrov K.M."/>
            <person name="Suarez D.L."/>
            <person name="Swayne D.E."/>
        </authorList>
    </citation>
    <scope>NUCLEOTIDE SEQUENCE [LARGE SCALE GENOMIC DNA]</scope>
    <source>
        <strain evidence="2 3">DSM 12555</strain>
    </source>
</reference>
<evidence type="ECO:0000313" key="3">
    <source>
        <dbReference type="Proteomes" id="UP000192468"/>
    </source>
</evidence>
<protein>
    <submittedName>
        <fullName evidence="2">Peptidase family M20/M25/M40</fullName>
    </submittedName>
</protein>
<dbReference type="Pfam" id="PF01546">
    <property type="entry name" value="Peptidase_M20"/>
    <property type="match status" value="1"/>
</dbReference>
<gene>
    <name evidence="2" type="ORF">SAMN02745134_00156</name>
</gene>
<evidence type="ECO:0000256" key="1">
    <source>
        <dbReference type="ARBA" id="ARBA00022833"/>
    </source>
</evidence>
<dbReference type="InterPro" id="IPR002933">
    <property type="entry name" value="Peptidase_M20"/>
</dbReference>
<organism evidence="2 3">
    <name type="scientific">Clostridium acidisoli DSM 12555</name>
    <dbReference type="NCBI Taxonomy" id="1121291"/>
    <lineage>
        <taxon>Bacteria</taxon>
        <taxon>Bacillati</taxon>
        <taxon>Bacillota</taxon>
        <taxon>Clostridia</taxon>
        <taxon>Eubacteriales</taxon>
        <taxon>Clostridiaceae</taxon>
        <taxon>Clostridium</taxon>
    </lineage>
</organism>
<dbReference type="STRING" id="1121291.SAMN02745134_00156"/>
<keyword evidence="3" id="KW-1185">Reference proteome</keyword>